<dbReference type="AlphaFoldDB" id="A0A1L3MIS6"/>
<dbReference type="SUPFAM" id="SSF46785">
    <property type="entry name" value="Winged helix' DNA-binding domain"/>
    <property type="match status" value="1"/>
</dbReference>
<dbReference type="Pfam" id="PF07729">
    <property type="entry name" value="FCD"/>
    <property type="match status" value="1"/>
</dbReference>
<dbReference type="PROSITE" id="PS50949">
    <property type="entry name" value="HTH_GNTR"/>
    <property type="match status" value="1"/>
</dbReference>
<dbReference type="PRINTS" id="PR00035">
    <property type="entry name" value="HTHGNTR"/>
</dbReference>
<dbReference type="EMBL" id="CP013290">
    <property type="protein sequence ID" value="APH02283.1"/>
    <property type="molecule type" value="Genomic_DNA"/>
</dbReference>
<dbReference type="SUPFAM" id="SSF48008">
    <property type="entry name" value="GntR ligand-binding domain-like"/>
    <property type="match status" value="1"/>
</dbReference>
<dbReference type="Proteomes" id="UP000182938">
    <property type="component" value="Chromosome"/>
</dbReference>
<feature type="domain" description="HTH gntR-type" evidence="4">
    <location>
        <begin position="1"/>
        <end position="68"/>
    </location>
</feature>
<dbReference type="RefSeq" id="WP_072625436.1">
    <property type="nucleotide sequence ID" value="NZ_CP013290.1"/>
</dbReference>
<keyword evidence="2" id="KW-0238">DNA-binding</keyword>
<keyword evidence="3" id="KW-0804">Transcription</keyword>
<dbReference type="Gene3D" id="1.10.10.10">
    <property type="entry name" value="Winged helix-like DNA-binding domain superfamily/Winged helix DNA-binding domain"/>
    <property type="match status" value="1"/>
</dbReference>
<evidence type="ECO:0000256" key="2">
    <source>
        <dbReference type="ARBA" id="ARBA00023125"/>
    </source>
</evidence>
<protein>
    <submittedName>
        <fullName evidence="5">GntR family transcriptional regulator</fullName>
    </submittedName>
</protein>
<dbReference type="InterPro" id="IPR036390">
    <property type="entry name" value="WH_DNA-bd_sf"/>
</dbReference>
<dbReference type="InterPro" id="IPR011711">
    <property type="entry name" value="GntR_C"/>
</dbReference>
<evidence type="ECO:0000259" key="4">
    <source>
        <dbReference type="PROSITE" id="PS50949"/>
    </source>
</evidence>
<dbReference type="Pfam" id="PF00392">
    <property type="entry name" value="GntR"/>
    <property type="match status" value="1"/>
</dbReference>
<evidence type="ECO:0000313" key="5">
    <source>
        <dbReference type="EMBL" id="APH02283.1"/>
    </source>
</evidence>
<evidence type="ECO:0000313" key="6">
    <source>
        <dbReference type="Proteomes" id="UP000182938"/>
    </source>
</evidence>
<reference evidence="5 6" key="1">
    <citation type="submission" date="2015-11" db="EMBL/GenBank/DDBJ databases">
        <authorList>
            <person name="Zhang Y."/>
            <person name="Guo Z."/>
        </authorList>
    </citation>
    <scope>NUCLEOTIDE SEQUENCE [LARGE SCALE GENOMIC DNA]</scope>
    <source>
        <strain evidence="5 6">YFY001</strain>
    </source>
</reference>
<proteinExistence type="predicted"/>
<dbReference type="Gene3D" id="1.20.120.530">
    <property type="entry name" value="GntR ligand-binding domain-like"/>
    <property type="match status" value="1"/>
</dbReference>
<sequence>MTRSDHVYETLRSQILSGERAPGSHVPEESLTQALGVSRTPVRAALQRLADEGLVEVRARRGAFVAEFTRADVDEVFELRALLERRAAQRAATHRTAEQVGRLDRLVDEMAALAAAPRERQRDELHHNNRDFHELVLTAAASPRQYRIATGLASSSPTPGTFFDYDDEDIARSVDFHRLITRAIEQGQGELAGDLMAAHIGLAHESFVARRFAVSRGGSADGSA</sequence>
<keyword evidence="1" id="KW-0805">Transcription regulation</keyword>
<evidence type="ECO:0000256" key="1">
    <source>
        <dbReference type="ARBA" id="ARBA00023015"/>
    </source>
</evidence>
<dbReference type="KEGG" id="jte:ASJ30_12700"/>
<evidence type="ECO:0000256" key="3">
    <source>
        <dbReference type="ARBA" id="ARBA00023163"/>
    </source>
</evidence>
<dbReference type="SMART" id="SM00345">
    <property type="entry name" value="HTH_GNTR"/>
    <property type="match status" value="1"/>
</dbReference>
<organism evidence="5 6">
    <name type="scientific">Janibacter indicus</name>
    <dbReference type="NCBI Taxonomy" id="857417"/>
    <lineage>
        <taxon>Bacteria</taxon>
        <taxon>Bacillati</taxon>
        <taxon>Actinomycetota</taxon>
        <taxon>Actinomycetes</taxon>
        <taxon>Micrococcales</taxon>
        <taxon>Intrasporangiaceae</taxon>
        <taxon>Janibacter</taxon>
    </lineage>
</organism>
<dbReference type="GO" id="GO:0003677">
    <property type="term" value="F:DNA binding"/>
    <property type="evidence" value="ECO:0007669"/>
    <property type="project" value="UniProtKB-KW"/>
</dbReference>
<accession>A0A1L3MIS6</accession>
<dbReference type="InterPro" id="IPR008920">
    <property type="entry name" value="TF_FadR/GntR_C"/>
</dbReference>
<dbReference type="GO" id="GO:0003700">
    <property type="term" value="F:DNA-binding transcription factor activity"/>
    <property type="evidence" value="ECO:0007669"/>
    <property type="project" value="InterPro"/>
</dbReference>
<dbReference type="InterPro" id="IPR036388">
    <property type="entry name" value="WH-like_DNA-bd_sf"/>
</dbReference>
<dbReference type="PANTHER" id="PTHR43537:SF5">
    <property type="entry name" value="UXU OPERON TRANSCRIPTIONAL REGULATOR"/>
    <property type="match status" value="1"/>
</dbReference>
<gene>
    <name evidence="5" type="ORF">ASJ30_12700</name>
</gene>
<dbReference type="CDD" id="cd07377">
    <property type="entry name" value="WHTH_GntR"/>
    <property type="match status" value="1"/>
</dbReference>
<dbReference type="SMART" id="SM00895">
    <property type="entry name" value="FCD"/>
    <property type="match status" value="1"/>
</dbReference>
<name>A0A1L3MIS6_9MICO</name>
<keyword evidence="6" id="KW-1185">Reference proteome</keyword>
<dbReference type="InterPro" id="IPR000524">
    <property type="entry name" value="Tscrpt_reg_HTH_GntR"/>
</dbReference>
<dbReference type="PANTHER" id="PTHR43537">
    <property type="entry name" value="TRANSCRIPTIONAL REGULATOR, GNTR FAMILY"/>
    <property type="match status" value="1"/>
</dbReference>